<evidence type="ECO:0000259" key="3">
    <source>
        <dbReference type="Pfam" id="PF01408"/>
    </source>
</evidence>
<proteinExistence type="inferred from homology"/>
<dbReference type="RefSeq" id="WP_275120695.1">
    <property type="nucleotide sequence ID" value="NZ_JAOTPO010000026.1"/>
</dbReference>
<dbReference type="InterPro" id="IPR050984">
    <property type="entry name" value="Gfo/Idh/MocA_domain"/>
</dbReference>
<evidence type="ECO:0000256" key="1">
    <source>
        <dbReference type="ARBA" id="ARBA00010928"/>
    </source>
</evidence>
<feature type="domain" description="GFO/IDH/MocA-like oxidoreductase" evidence="4">
    <location>
        <begin position="133"/>
        <end position="249"/>
    </location>
</feature>
<name>A0ABT5VL16_9BACI</name>
<protein>
    <submittedName>
        <fullName evidence="5">Gfo/Idh/MocA family oxidoreductase</fullName>
    </submittedName>
</protein>
<comment type="similarity">
    <text evidence="1">Belongs to the Gfo/Idh/MocA family.</text>
</comment>
<evidence type="ECO:0000313" key="6">
    <source>
        <dbReference type="Proteomes" id="UP001148125"/>
    </source>
</evidence>
<dbReference type="InterPro" id="IPR036291">
    <property type="entry name" value="NAD(P)-bd_dom_sf"/>
</dbReference>
<dbReference type="Pfam" id="PF01408">
    <property type="entry name" value="GFO_IDH_MocA"/>
    <property type="match status" value="1"/>
</dbReference>
<dbReference type="SUPFAM" id="SSF51735">
    <property type="entry name" value="NAD(P)-binding Rossmann-fold domains"/>
    <property type="match status" value="1"/>
</dbReference>
<dbReference type="Gene3D" id="3.40.50.720">
    <property type="entry name" value="NAD(P)-binding Rossmann-like Domain"/>
    <property type="match status" value="1"/>
</dbReference>
<gene>
    <name evidence="5" type="ORF">N7Z68_22595</name>
</gene>
<reference evidence="5" key="1">
    <citation type="submission" date="2024-05" db="EMBL/GenBank/DDBJ databases">
        <title>Alkalihalobacillus sp. strain MEB203 novel alkaliphilic bacterium from Lonar Lake, India.</title>
        <authorList>
            <person name="Joshi A."/>
            <person name="Thite S."/>
            <person name="Mengade P."/>
        </authorList>
    </citation>
    <scope>NUCLEOTIDE SEQUENCE</scope>
    <source>
        <strain evidence="5">MEB 203</strain>
    </source>
</reference>
<organism evidence="5 6">
    <name type="scientific">Alkalihalobacterium chitinilyticum</name>
    <dbReference type="NCBI Taxonomy" id="2980103"/>
    <lineage>
        <taxon>Bacteria</taxon>
        <taxon>Bacillati</taxon>
        <taxon>Bacillota</taxon>
        <taxon>Bacilli</taxon>
        <taxon>Bacillales</taxon>
        <taxon>Bacillaceae</taxon>
        <taxon>Alkalihalobacterium</taxon>
    </lineage>
</organism>
<keyword evidence="2" id="KW-0560">Oxidoreductase</keyword>
<evidence type="ECO:0000313" key="5">
    <source>
        <dbReference type="EMBL" id="MDE5416109.1"/>
    </source>
</evidence>
<dbReference type="PANTHER" id="PTHR22604">
    <property type="entry name" value="OXIDOREDUCTASES"/>
    <property type="match status" value="1"/>
</dbReference>
<dbReference type="Pfam" id="PF22725">
    <property type="entry name" value="GFO_IDH_MocA_C3"/>
    <property type="match status" value="1"/>
</dbReference>
<sequence>MKQSINWGVLGDAGIAKKAVIPAIKRANNANILAISSQKGAPKQTAVEFNIPKAYSSYEELLTDPEIDAVYIPLPNALHKKWVVEAALNGKHILCEKPAALNSKEAEEMLAVCDQQGVKFMEAFMYQFHPQHTRVKEIINSGEIGTVKQMNSAFTYLLDLTAKNIRLNAQLGGGSLYDVGCYCIHSILSILEMEPLSVYCRGNIDEESQVDLTVQGTMTFPDQVIATFSSSLEQYPVNQYEVIGTKGKIIITQAFRPDKQGGEGKLIVVTQDGTREENFVADQYRAQIEHFSNAILKEENLNESNQHTLKNMRVMDACFRSLCEKKSVEVL</sequence>
<comment type="caution">
    <text evidence="5">The sequence shown here is derived from an EMBL/GenBank/DDBJ whole genome shotgun (WGS) entry which is preliminary data.</text>
</comment>
<dbReference type="InterPro" id="IPR000683">
    <property type="entry name" value="Gfo/Idh/MocA-like_OxRdtase_N"/>
</dbReference>
<dbReference type="PANTHER" id="PTHR22604:SF105">
    <property type="entry name" value="TRANS-1,2-DIHYDROBENZENE-1,2-DIOL DEHYDROGENASE"/>
    <property type="match status" value="1"/>
</dbReference>
<dbReference type="SUPFAM" id="SSF55347">
    <property type="entry name" value="Glyceraldehyde-3-phosphate dehydrogenase-like, C-terminal domain"/>
    <property type="match status" value="1"/>
</dbReference>
<dbReference type="EMBL" id="JAOTPO010000026">
    <property type="protein sequence ID" value="MDE5416109.1"/>
    <property type="molecule type" value="Genomic_DNA"/>
</dbReference>
<evidence type="ECO:0000259" key="4">
    <source>
        <dbReference type="Pfam" id="PF22725"/>
    </source>
</evidence>
<dbReference type="Gene3D" id="3.30.360.10">
    <property type="entry name" value="Dihydrodipicolinate Reductase, domain 2"/>
    <property type="match status" value="1"/>
</dbReference>
<dbReference type="Proteomes" id="UP001148125">
    <property type="component" value="Unassembled WGS sequence"/>
</dbReference>
<feature type="domain" description="Gfo/Idh/MocA-like oxidoreductase N-terminal" evidence="3">
    <location>
        <begin position="5"/>
        <end position="123"/>
    </location>
</feature>
<evidence type="ECO:0000256" key="2">
    <source>
        <dbReference type="ARBA" id="ARBA00023002"/>
    </source>
</evidence>
<keyword evidence="6" id="KW-1185">Reference proteome</keyword>
<dbReference type="InterPro" id="IPR055170">
    <property type="entry name" value="GFO_IDH_MocA-like_dom"/>
</dbReference>
<accession>A0ABT5VL16</accession>